<name>A0A8E2FD41_9PEZI</name>
<evidence type="ECO:0000259" key="2">
    <source>
        <dbReference type="Pfam" id="PF24883"/>
    </source>
</evidence>
<accession>A0A8E2FD41</accession>
<dbReference type="Gene3D" id="3.40.50.300">
    <property type="entry name" value="P-loop containing nucleotide triphosphate hydrolases"/>
    <property type="match status" value="1"/>
</dbReference>
<evidence type="ECO:0000256" key="1">
    <source>
        <dbReference type="ARBA" id="ARBA00022737"/>
    </source>
</evidence>
<keyword evidence="5" id="KW-1185">Reference proteome</keyword>
<evidence type="ECO:0000259" key="3">
    <source>
        <dbReference type="Pfam" id="PF25053"/>
    </source>
</evidence>
<feature type="domain" description="Nephrocystin 3-like N-terminal" evidence="2">
    <location>
        <begin position="263"/>
        <end position="454"/>
    </location>
</feature>
<proteinExistence type="predicted"/>
<dbReference type="SUPFAM" id="SSF52540">
    <property type="entry name" value="P-loop containing nucleoside triphosphate hydrolases"/>
    <property type="match status" value="1"/>
</dbReference>
<dbReference type="Proteomes" id="UP000250140">
    <property type="component" value="Unassembled WGS sequence"/>
</dbReference>
<dbReference type="PANTHER" id="PTHR10039:SF5">
    <property type="entry name" value="NACHT DOMAIN-CONTAINING PROTEIN"/>
    <property type="match status" value="1"/>
</dbReference>
<sequence length="769" mass="87862">MDPLTALSFAGTIVQFVDFSSKILSLGIELHESSTGTLRMNYELELVVTEIVAIIDRLSQAQDLHPNLQKLCDEAVKVAQQINERLGKLKVSQKKSIRNSLQQAIRAAWAADELAALLARLSTLKETLETSILMALREDVVDLSDKISARFDSLDQQTQRIIEALLKDQNTAKGEVSKGLLEQIGAITRILSRMESNNLNEHRKTRDSLRYIDGIDRETKIISVSTKEENSLRLTVEKIILESLYFERMTARYEEIAEAHQKTFEWIFQPPQTQDPTWYNFATWLSKENGLYWIKGKAGSGKSTLMRYILNHCQTKQCLQEWANGLPLCSASFFFWNSGTLEQKSQHGLLRALLYEVLKQQPQLIPIVLPWAWAKTYSTHATTLSASNKIHWPLARLMEAFELLVQQTLLPLRICLFIDGLDEFEGDNEDHREISELFAKISTSPNVKVCLSSRPWIVFETCFTSFPKLKLQDLTRRDIEYYVKDRVNKNDKFSALAAQNQDAASSLILEISERADGVFLWVKIAVRSLLGGLMNRDSISDLQCRLLELPRDLEKLYDHMFEKIDSIYFEKAARIFQIVRAARICKDHLLYEMGQNKQLSVLALHFAVSSETSLEDVKLCQASDLTTRCEEMEVHLTVHCAGLLEIWSGKDERDKRVNYLHRTGRDFIESPRIWKIIEQKTAGTEFNPNASLLKSCLYQLIAHCDSSNSPLFHHALSRDALSRVDLSRDAVVFAYHANRQQDRSYIALLDQLVCEISNLDASCAIYLLT</sequence>
<dbReference type="AlphaFoldDB" id="A0A8E2FD41"/>
<dbReference type="InterPro" id="IPR027417">
    <property type="entry name" value="P-loop_NTPase"/>
</dbReference>
<organism evidence="4 5">
    <name type="scientific">Glonium stellatum</name>
    <dbReference type="NCBI Taxonomy" id="574774"/>
    <lineage>
        <taxon>Eukaryota</taxon>
        <taxon>Fungi</taxon>
        <taxon>Dikarya</taxon>
        <taxon>Ascomycota</taxon>
        <taxon>Pezizomycotina</taxon>
        <taxon>Dothideomycetes</taxon>
        <taxon>Pleosporomycetidae</taxon>
        <taxon>Gloniales</taxon>
        <taxon>Gloniaceae</taxon>
        <taxon>Glonium</taxon>
    </lineage>
</organism>
<reference evidence="4 5" key="1">
    <citation type="journal article" date="2016" name="Nat. Commun.">
        <title>Ectomycorrhizal ecology is imprinted in the genome of the dominant symbiotic fungus Cenococcum geophilum.</title>
        <authorList>
            <consortium name="DOE Joint Genome Institute"/>
            <person name="Peter M."/>
            <person name="Kohler A."/>
            <person name="Ohm R.A."/>
            <person name="Kuo A."/>
            <person name="Krutzmann J."/>
            <person name="Morin E."/>
            <person name="Arend M."/>
            <person name="Barry K.W."/>
            <person name="Binder M."/>
            <person name="Choi C."/>
            <person name="Clum A."/>
            <person name="Copeland A."/>
            <person name="Grisel N."/>
            <person name="Haridas S."/>
            <person name="Kipfer T."/>
            <person name="LaButti K."/>
            <person name="Lindquist E."/>
            <person name="Lipzen A."/>
            <person name="Maire R."/>
            <person name="Meier B."/>
            <person name="Mihaltcheva S."/>
            <person name="Molinier V."/>
            <person name="Murat C."/>
            <person name="Poggeler S."/>
            <person name="Quandt C.A."/>
            <person name="Sperisen C."/>
            <person name="Tritt A."/>
            <person name="Tisserant E."/>
            <person name="Crous P.W."/>
            <person name="Henrissat B."/>
            <person name="Nehls U."/>
            <person name="Egli S."/>
            <person name="Spatafora J.W."/>
            <person name="Grigoriev I.V."/>
            <person name="Martin F.M."/>
        </authorList>
    </citation>
    <scope>NUCLEOTIDE SEQUENCE [LARGE SCALE GENOMIC DNA]</scope>
    <source>
        <strain evidence="4 5">CBS 207.34</strain>
    </source>
</reference>
<dbReference type="EMBL" id="KV748541">
    <property type="protein sequence ID" value="OCL14738.1"/>
    <property type="molecule type" value="Genomic_DNA"/>
</dbReference>
<dbReference type="OrthoDB" id="443402at2759"/>
<evidence type="ECO:0000313" key="5">
    <source>
        <dbReference type="Proteomes" id="UP000250140"/>
    </source>
</evidence>
<keyword evidence="1" id="KW-0677">Repeat</keyword>
<dbReference type="Pfam" id="PF24883">
    <property type="entry name" value="NPHP3_N"/>
    <property type="match status" value="1"/>
</dbReference>
<dbReference type="PANTHER" id="PTHR10039">
    <property type="entry name" value="AMELOGENIN"/>
    <property type="match status" value="1"/>
</dbReference>
<gene>
    <name evidence="4" type="ORF">AOQ84DRAFT_220108</name>
</gene>
<dbReference type="InterPro" id="IPR056884">
    <property type="entry name" value="NPHP3-like_N"/>
</dbReference>
<protein>
    <recommendedName>
        <fullName evidence="6">NACHT domain-containing protein</fullName>
    </recommendedName>
</protein>
<evidence type="ECO:0000313" key="4">
    <source>
        <dbReference type="EMBL" id="OCL14738.1"/>
    </source>
</evidence>
<dbReference type="InterPro" id="IPR056693">
    <property type="entry name" value="DUF7791"/>
</dbReference>
<feature type="domain" description="DUF7791" evidence="3">
    <location>
        <begin position="563"/>
        <end position="702"/>
    </location>
</feature>
<evidence type="ECO:0008006" key="6">
    <source>
        <dbReference type="Google" id="ProtNLM"/>
    </source>
</evidence>
<dbReference type="Pfam" id="PF25053">
    <property type="entry name" value="DUF7791"/>
    <property type="match status" value="1"/>
</dbReference>